<feature type="compositionally biased region" description="Basic and acidic residues" evidence="1">
    <location>
        <begin position="129"/>
        <end position="146"/>
    </location>
</feature>
<proteinExistence type="predicted"/>
<keyword evidence="3" id="KW-1185">Reference proteome</keyword>
<dbReference type="EMBL" id="JAPWDO010000001">
    <property type="protein sequence ID" value="KAJ5487114.1"/>
    <property type="molecule type" value="Genomic_DNA"/>
</dbReference>
<evidence type="ECO:0000256" key="1">
    <source>
        <dbReference type="SAM" id="MobiDB-lite"/>
    </source>
</evidence>
<name>A0A9W9XAF9_9EURO</name>
<feature type="region of interest" description="Disordered" evidence="1">
    <location>
        <begin position="129"/>
        <end position="230"/>
    </location>
</feature>
<accession>A0A9W9XAF9</accession>
<evidence type="ECO:0000313" key="2">
    <source>
        <dbReference type="EMBL" id="KAJ5487114.1"/>
    </source>
</evidence>
<dbReference type="AlphaFoldDB" id="A0A9W9XAF9"/>
<comment type="caution">
    <text evidence="2">The sequence shown here is derived from an EMBL/GenBank/DDBJ whole genome shotgun (WGS) entry which is preliminary data.</text>
</comment>
<reference evidence="2" key="1">
    <citation type="submission" date="2022-12" db="EMBL/GenBank/DDBJ databases">
        <authorList>
            <person name="Petersen C."/>
        </authorList>
    </citation>
    <scope>NUCLEOTIDE SEQUENCE</scope>
    <source>
        <strain evidence="2">IBT 17660</strain>
    </source>
</reference>
<organism evidence="2 3">
    <name type="scientific">Penicillium desertorum</name>
    <dbReference type="NCBI Taxonomy" id="1303715"/>
    <lineage>
        <taxon>Eukaryota</taxon>
        <taxon>Fungi</taxon>
        <taxon>Dikarya</taxon>
        <taxon>Ascomycota</taxon>
        <taxon>Pezizomycotina</taxon>
        <taxon>Eurotiomycetes</taxon>
        <taxon>Eurotiomycetidae</taxon>
        <taxon>Eurotiales</taxon>
        <taxon>Aspergillaceae</taxon>
        <taxon>Penicillium</taxon>
    </lineage>
</organism>
<reference evidence="2" key="2">
    <citation type="journal article" date="2023" name="IMA Fungus">
        <title>Comparative genomic study of the Penicillium genus elucidates a diverse pangenome and 15 lateral gene transfer events.</title>
        <authorList>
            <person name="Petersen C."/>
            <person name="Sorensen T."/>
            <person name="Nielsen M.R."/>
            <person name="Sondergaard T.E."/>
            <person name="Sorensen J.L."/>
            <person name="Fitzpatrick D.A."/>
            <person name="Frisvad J.C."/>
            <person name="Nielsen K.L."/>
        </authorList>
    </citation>
    <scope>NUCLEOTIDE SEQUENCE</scope>
    <source>
        <strain evidence="2">IBT 17660</strain>
    </source>
</reference>
<dbReference type="Proteomes" id="UP001147760">
    <property type="component" value="Unassembled WGS sequence"/>
</dbReference>
<dbReference type="OrthoDB" id="4341274at2759"/>
<evidence type="ECO:0000313" key="3">
    <source>
        <dbReference type="Proteomes" id="UP001147760"/>
    </source>
</evidence>
<protein>
    <submittedName>
        <fullName evidence="2">Uncharacterized protein</fullName>
    </submittedName>
</protein>
<sequence>MDDTPVNIIPQAWCFIWRCKRLEQILISMKEVTTSFIPQQRLQVLQIDLNHLDIATGITSPSVTRYFMPRANTPRIEKIYEDPSWDWFLSQRGIFGKGTYRANYLLQRVFMDYQDSSIPEFWPHELDEVKSEEKDNNKDPTAKESSDQPGNTGGDKESDEDDKLHDKEVNRGEEINSDKAKEGEIMDPKKTNESDEDGVKSEESGGDNRKPSDESHEKCEKSDKEADDNHEMVIANALDLDIRNYRTNDWSVYWHQRLYDLDLPDNVHGISIARSMEPNHPHKCHAWALVDVILCGHERPSTAELIALASWGLRGMFRQLESLADGTKPEDIRVLSEVFPTMIIVFDQRCCARVLYGYFDGRLQVQFTPVMNFKEFTEVRSPTLDGYMEKIDKRKYYDMMHSLLRWGWPLGHHLTTIARP</sequence>
<feature type="compositionally biased region" description="Basic and acidic residues" evidence="1">
    <location>
        <begin position="162"/>
        <end position="230"/>
    </location>
</feature>
<gene>
    <name evidence="2" type="ORF">N7530_001414</name>
</gene>